<evidence type="ECO:0000313" key="3">
    <source>
        <dbReference type="Proteomes" id="UP000521943"/>
    </source>
</evidence>
<feature type="compositionally biased region" description="Acidic residues" evidence="1">
    <location>
        <begin position="338"/>
        <end position="348"/>
    </location>
</feature>
<feature type="region of interest" description="Disordered" evidence="1">
    <location>
        <begin position="370"/>
        <end position="435"/>
    </location>
</feature>
<comment type="caution">
    <text evidence="2">The sequence shown here is derived from an EMBL/GenBank/DDBJ whole genome shotgun (WGS) entry which is preliminary data.</text>
</comment>
<feature type="compositionally biased region" description="Basic and acidic residues" evidence="1">
    <location>
        <begin position="10"/>
        <end position="30"/>
    </location>
</feature>
<dbReference type="Proteomes" id="UP000521943">
    <property type="component" value="Unassembled WGS sequence"/>
</dbReference>
<feature type="region of interest" description="Disordered" evidence="1">
    <location>
        <begin position="264"/>
        <end position="299"/>
    </location>
</feature>
<dbReference type="OrthoDB" id="10400672at2759"/>
<evidence type="ECO:0000256" key="1">
    <source>
        <dbReference type="SAM" id="MobiDB-lite"/>
    </source>
</evidence>
<keyword evidence="3" id="KW-1185">Reference proteome</keyword>
<reference evidence="2 3" key="1">
    <citation type="submission" date="2020-07" db="EMBL/GenBank/DDBJ databases">
        <title>Comparative genomics of pyrophilous fungi reveals a link between fire events and developmental genes.</title>
        <authorList>
            <consortium name="DOE Joint Genome Institute"/>
            <person name="Steindorff A.S."/>
            <person name="Carver A."/>
            <person name="Calhoun S."/>
            <person name="Stillman K."/>
            <person name="Liu H."/>
            <person name="Lipzen A."/>
            <person name="Pangilinan J."/>
            <person name="Labutti K."/>
            <person name="Bruns T.D."/>
            <person name="Grigoriev I.V."/>
        </authorList>
    </citation>
    <scope>NUCLEOTIDE SEQUENCE [LARGE SCALE GENOMIC DNA]</scope>
    <source>
        <strain evidence="2 3">CBS 144469</strain>
    </source>
</reference>
<sequence length="435" mass="49253">MQQLWPGTREPYRCRKEQEDMGRGGTRREMGAGGVEGFPEVRIRPRPCMEADPEIVEAVNASTFWAIYEQELCRVALQHRDGVNDDEGFMAEARAAFECAWDRQQNEGGHDIPGKFIHPVRWRFATTLWNKLAFPKPMDNRKGSWAELAVRDTIRTAQGVLAGQLERVDRKLPCHLAPPSVPELMEPDSSRRLPPILLHHSPPAHPEFIPHLTIPHLDPKPLKVDPQFRTPIRHVSFHHSSSANPQSFPIPRLDPKSLKVEPQFRMPIRQRPLQRTATTGLGDSDSDSESGDRPARDDGEVFATSEMFCHIDEHRAEQWVPDHHRPPESPERHQHEDLEVEESSGYDYGPEVEYDGYGSGLQEGYEVGYEDGYGEGYDEGYGDGYHDCWFDEDGYAEEERSSGDEAYADDADSDGESEGAAESDYQSDSEASWGE</sequence>
<organism evidence="2 3">
    <name type="scientific">Ephemerocybe angulata</name>
    <dbReference type="NCBI Taxonomy" id="980116"/>
    <lineage>
        <taxon>Eukaryota</taxon>
        <taxon>Fungi</taxon>
        <taxon>Dikarya</taxon>
        <taxon>Basidiomycota</taxon>
        <taxon>Agaricomycotina</taxon>
        <taxon>Agaricomycetes</taxon>
        <taxon>Agaricomycetidae</taxon>
        <taxon>Agaricales</taxon>
        <taxon>Agaricineae</taxon>
        <taxon>Psathyrellaceae</taxon>
        <taxon>Ephemerocybe</taxon>
    </lineage>
</organism>
<proteinExistence type="predicted"/>
<feature type="region of interest" description="Disordered" evidence="1">
    <location>
        <begin position="1"/>
        <end position="33"/>
    </location>
</feature>
<accession>A0A8H6M827</accession>
<name>A0A8H6M827_9AGAR</name>
<gene>
    <name evidence="2" type="ORF">DFP72DRAFT_896042</name>
</gene>
<dbReference type="EMBL" id="JACGCI010000029">
    <property type="protein sequence ID" value="KAF6755556.1"/>
    <property type="molecule type" value="Genomic_DNA"/>
</dbReference>
<feature type="compositionally biased region" description="Basic and acidic residues" evidence="1">
    <location>
        <begin position="290"/>
        <end position="299"/>
    </location>
</feature>
<dbReference type="AlphaFoldDB" id="A0A8H6M827"/>
<protein>
    <submittedName>
        <fullName evidence="2">Uncharacterized protein</fullName>
    </submittedName>
</protein>
<feature type="compositionally biased region" description="Acidic residues" evidence="1">
    <location>
        <begin position="370"/>
        <end position="381"/>
    </location>
</feature>
<feature type="compositionally biased region" description="Basic and acidic residues" evidence="1">
    <location>
        <begin position="321"/>
        <end position="337"/>
    </location>
</feature>
<evidence type="ECO:0000313" key="2">
    <source>
        <dbReference type="EMBL" id="KAF6755556.1"/>
    </source>
</evidence>
<feature type="region of interest" description="Disordered" evidence="1">
    <location>
        <begin position="321"/>
        <end position="348"/>
    </location>
</feature>
<feature type="compositionally biased region" description="Acidic residues" evidence="1">
    <location>
        <begin position="406"/>
        <end position="427"/>
    </location>
</feature>